<dbReference type="GO" id="GO:0016491">
    <property type="term" value="F:oxidoreductase activity"/>
    <property type="evidence" value="ECO:0007669"/>
    <property type="project" value="UniProtKB-KW"/>
</dbReference>
<keyword evidence="4" id="KW-1185">Reference proteome</keyword>
<evidence type="ECO:0000256" key="1">
    <source>
        <dbReference type="ARBA" id="ARBA00023002"/>
    </source>
</evidence>
<dbReference type="SUPFAM" id="SSF51197">
    <property type="entry name" value="Clavaminate synthase-like"/>
    <property type="match status" value="1"/>
</dbReference>
<dbReference type="InterPro" id="IPR042098">
    <property type="entry name" value="TauD-like_sf"/>
</dbReference>
<dbReference type="EMBL" id="SOZI01000100">
    <property type="protein sequence ID" value="TNY19312.1"/>
    <property type="molecule type" value="Genomic_DNA"/>
</dbReference>
<keyword evidence="1" id="KW-0560">Oxidoreductase</keyword>
<dbReference type="AlphaFoldDB" id="A0A5C5FSV9"/>
<dbReference type="Gene3D" id="3.60.130.10">
    <property type="entry name" value="Clavaminate synthase-like"/>
    <property type="match status" value="1"/>
</dbReference>
<dbReference type="PANTHER" id="PTHR10696">
    <property type="entry name" value="GAMMA-BUTYROBETAINE HYDROXYLASE-RELATED"/>
    <property type="match status" value="1"/>
</dbReference>
<organism evidence="3 4">
    <name type="scientific">Rhodotorula diobovata</name>
    <dbReference type="NCBI Taxonomy" id="5288"/>
    <lineage>
        <taxon>Eukaryota</taxon>
        <taxon>Fungi</taxon>
        <taxon>Dikarya</taxon>
        <taxon>Basidiomycota</taxon>
        <taxon>Pucciniomycotina</taxon>
        <taxon>Microbotryomycetes</taxon>
        <taxon>Sporidiobolales</taxon>
        <taxon>Sporidiobolaceae</taxon>
        <taxon>Rhodotorula</taxon>
    </lineage>
</organism>
<dbReference type="PANTHER" id="PTHR10696:SF21">
    <property type="entry name" value="TAUD_TFDA-LIKE DOMAIN-CONTAINING PROTEIN"/>
    <property type="match status" value="1"/>
</dbReference>
<dbReference type="Proteomes" id="UP000311382">
    <property type="component" value="Unassembled WGS sequence"/>
</dbReference>
<sequence>MVAPPLFQPFSIEGQRTLEGAPWTGTSAEGKEFPLAAQVDSSIQSLDDFVSAIDKLASEGKLKPLLHEHGGAILFRGTHAKNAEDFSRIVLALQLGPQHEELGNPVVRNARAKGVSTANEGPADHPVFPHSEFGWSANYPNYIVFFGLSEATSGGQTPINNGAVLFARLQAEVPEFVDELATKGVRYVYRYLKEVNPNSNLGNSIARAYPDAGVLPTDDESTARSKIEEQVRRHAREWVWHDDGSLEVVHYVEGIKRHPLTGVPVYFGNITSMYLLAQKWAALDPPFLGSDNAYHHLPTYGDGSAIPHRYLQLCADLIRETRVLVDWRVGDVLILDNLYTQHAREPWTGDRRVLASLWDGPPSLPHKA</sequence>
<dbReference type="STRING" id="5288.A0A5C5FSV9"/>
<reference evidence="3 4" key="1">
    <citation type="submission" date="2019-03" db="EMBL/GenBank/DDBJ databases">
        <title>Rhodosporidium diobovatum UCD-FST 08-225 genome sequencing, assembly, and annotation.</title>
        <authorList>
            <person name="Fakankun I.U."/>
            <person name="Fristensky B."/>
            <person name="Levin D.B."/>
        </authorList>
    </citation>
    <scope>NUCLEOTIDE SEQUENCE [LARGE SCALE GENOMIC DNA]</scope>
    <source>
        <strain evidence="3 4">UCD-FST 08-225</strain>
    </source>
</reference>
<accession>A0A5C5FSV9</accession>
<name>A0A5C5FSV9_9BASI</name>
<comment type="caution">
    <text evidence="3">The sequence shown here is derived from an EMBL/GenBank/DDBJ whole genome shotgun (WGS) entry which is preliminary data.</text>
</comment>
<dbReference type="InterPro" id="IPR050411">
    <property type="entry name" value="AlphaKG_dependent_hydroxylases"/>
</dbReference>
<protein>
    <recommendedName>
        <fullName evidence="2">TauD/TfdA-like domain-containing protein</fullName>
    </recommendedName>
</protein>
<gene>
    <name evidence="3" type="ORF">DMC30DRAFT_12110</name>
</gene>
<proteinExistence type="predicted"/>
<dbReference type="OrthoDB" id="408743at2759"/>
<evidence type="ECO:0000313" key="4">
    <source>
        <dbReference type="Proteomes" id="UP000311382"/>
    </source>
</evidence>
<dbReference type="Pfam" id="PF02668">
    <property type="entry name" value="TauD"/>
    <property type="match status" value="1"/>
</dbReference>
<evidence type="ECO:0000313" key="3">
    <source>
        <dbReference type="EMBL" id="TNY19312.1"/>
    </source>
</evidence>
<evidence type="ECO:0000259" key="2">
    <source>
        <dbReference type="Pfam" id="PF02668"/>
    </source>
</evidence>
<dbReference type="InterPro" id="IPR003819">
    <property type="entry name" value="TauD/TfdA-like"/>
</dbReference>
<feature type="domain" description="TauD/TfdA-like" evidence="2">
    <location>
        <begin position="59"/>
        <end position="358"/>
    </location>
</feature>